<evidence type="ECO:0000313" key="2">
    <source>
        <dbReference type="Proteomes" id="UP000800235"/>
    </source>
</evidence>
<evidence type="ECO:0000313" key="1">
    <source>
        <dbReference type="EMBL" id="KAF2420000.1"/>
    </source>
</evidence>
<sequence length="235" mass="26069">MPSGFLDCPAEIRIKFYRYCLFLGEPVEIGAFRDEMPTLSNSGESVEVCASSQLLRVCHQVLKEAEPILYSENTFSILSREGVNLFCAQAGRKVELIQKISICSLTCTFIIDQTGPGRFTTRKLFAPFRGLKEVRLQICNPIPTGQFEYDPAKNCLITSKDFTLNLSARFFDVVNAYVTELLSMGVSVLFDVSMGPIVFLSATNNSIAVSPPCYIQRVDRGLIINALDCHGKPSD</sequence>
<protein>
    <submittedName>
        <fullName evidence="1">Uncharacterized protein</fullName>
    </submittedName>
</protein>
<dbReference type="InterPro" id="IPR038883">
    <property type="entry name" value="AN11006-like"/>
</dbReference>
<proteinExistence type="predicted"/>
<name>A0A9P4NG70_9PEZI</name>
<dbReference type="OrthoDB" id="62952at2759"/>
<dbReference type="AlphaFoldDB" id="A0A9P4NG70"/>
<dbReference type="EMBL" id="MU007114">
    <property type="protein sequence ID" value="KAF2420000.1"/>
    <property type="molecule type" value="Genomic_DNA"/>
</dbReference>
<accession>A0A9P4NG70</accession>
<dbReference type="PANTHER" id="PTHR42085">
    <property type="entry name" value="F-BOX DOMAIN-CONTAINING PROTEIN"/>
    <property type="match status" value="1"/>
</dbReference>
<keyword evidence="2" id="KW-1185">Reference proteome</keyword>
<dbReference type="Proteomes" id="UP000800235">
    <property type="component" value="Unassembled WGS sequence"/>
</dbReference>
<reference evidence="1" key="1">
    <citation type="journal article" date="2020" name="Stud. Mycol.">
        <title>101 Dothideomycetes genomes: a test case for predicting lifestyles and emergence of pathogens.</title>
        <authorList>
            <person name="Haridas S."/>
            <person name="Albert R."/>
            <person name="Binder M."/>
            <person name="Bloem J."/>
            <person name="Labutti K."/>
            <person name="Salamov A."/>
            <person name="Andreopoulos B."/>
            <person name="Baker S."/>
            <person name="Barry K."/>
            <person name="Bills G."/>
            <person name="Bluhm B."/>
            <person name="Cannon C."/>
            <person name="Castanera R."/>
            <person name="Culley D."/>
            <person name="Daum C."/>
            <person name="Ezra D."/>
            <person name="Gonzalez J."/>
            <person name="Henrissat B."/>
            <person name="Kuo A."/>
            <person name="Liang C."/>
            <person name="Lipzen A."/>
            <person name="Lutzoni F."/>
            <person name="Magnuson J."/>
            <person name="Mondo S."/>
            <person name="Nolan M."/>
            <person name="Ohm R."/>
            <person name="Pangilinan J."/>
            <person name="Park H.-J."/>
            <person name="Ramirez L."/>
            <person name="Alfaro M."/>
            <person name="Sun H."/>
            <person name="Tritt A."/>
            <person name="Yoshinaga Y."/>
            <person name="Zwiers L.-H."/>
            <person name="Turgeon B."/>
            <person name="Goodwin S."/>
            <person name="Spatafora J."/>
            <person name="Crous P."/>
            <person name="Grigoriev I."/>
        </authorList>
    </citation>
    <scope>NUCLEOTIDE SEQUENCE</scope>
    <source>
        <strain evidence="1">CBS 130266</strain>
    </source>
</reference>
<organism evidence="1 2">
    <name type="scientific">Tothia fuscella</name>
    <dbReference type="NCBI Taxonomy" id="1048955"/>
    <lineage>
        <taxon>Eukaryota</taxon>
        <taxon>Fungi</taxon>
        <taxon>Dikarya</taxon>
        <taxon>Ascomycota</taxon>
        <taxon>Pezizomycotina</taxon>
        <taxon>Dothideomycetes</taxon>
        <taxon>Pleosporomycetidae</taxon>
        <taxon>Venturiales</taxon>
        <taxon>Cylindrosympodiaceae</taxon>
        <taxon>Tothia</taxon>
    </lineage>
</organism>
<gene>
    <name evidence="1" type="ORF">EJ08DRAFT_32090</name>
</gene>
<comment type="caution">
    <text evidence="1">The sequence shown here is derived from an EMBL/GenBank/DDBJ whole genome shotgun (WGS) entry which is preliminary data.</text>
</comment>
<dbReference type="PANTHER" id="PTHR42085:SF1">
    <property type="entry name" value="F-BOX DOMAIN-CONTAINING PROTEIN"/>
    <property type="match status" value="1"/>
</dbReference>